<keyword evidence="2" id="KW-0813">Transport</keyword>
<evidence type="ECO:0000313" key="9">
    <source>
        <dbReference type="Proteomes" id="UP000502248"/>
    </source>
</evidence>
<feature type="transmembrane region" description="Helical" evidence="7">
    <location>
        <begin position="388"/>
        <end position="410"/>
    </location>
</feature>
<dbReference type="GO" id="GO:0022857">
    <property type="term" value="F:transmembrane transporter activity"/>
    <property type="evidence" value="ECO:0007669"/>
    <property type="project" value="InterPro"/>
</dbReference>
<feature type="transmembrane region" description="Helical" evidence="7">
    <location>
        <begin position="264"/>
        <end position="284"/>
    </location>
</feature>
<dbReference type="Proteomes" id="UP000502248">
    <property type="component" value="Chromosome"/>
</dbReference>
<feature type="transmembrane region" description="Helical" evidence="7">
    <location>
        <begin position="222"/>
        <end position="244"/>
    </location>
</feature>
<feature type="transmembrane region" description="Helical" evidence="7">
    <location>
        <begin position="56"/>
        <end position="76"/>
    </location>
</feature>
<evidence type="ECO:0000313" key="8">
    <source>
        <dbReference type="EMBL" id="QJD84600.1"/>
    </source>
</evidence>
<dbReference type="InterPro" id="IPR011701">
    <property type="entry name" value="MFS"/>
</dbReference>
<dbReference type="CDD" id="cd06173">
    <property type="entry name" value="MFS_MefA_like"/>
    <property type="match status" value="1"/>
</dbReference>
<dbReference type="PANTHER" id="PTHR43266">
    <property type="entry name" value="MACROLIDE-EFFLUX PROTEIN"/>
    <property type="match status" value="1"/>
</dbReference>
<feature type="transmembrane region" description="Helical" evidence="7">
    <location>
        <begin position="88"/>
        <end position="110"/>
    </location>
</feature>
<gene>
    <name evidence="8" type="ORF">HH215_16380</name>
</gene>
<accession>A0A7Z2VKR5</accession>
<feature type="transmembrane region" description="Helical" evidence="7">
    <location>
        <begin position="21"/>
        <end position="44"/>
    </location>
</feature>
<feature type="transmembrane region" description="Helical" evidence="7">
    <location>
        <begin position="296"/>
        <end position="317"/>
    </location>
</feature>
<dbReference type="Pfam" id="PF07690">
    <property type="entry name" value="MFS_1"/>
    <property type="match status" value="1"/>
</dbReference>
<dbReference type="InterPro" id="IPR036259">
    <property type="entry name" value="MFS_trans_sf"/>
</dbReference>
<reference evidence="8 9" key="1">
    <citation type="submission" date="2020-04" db="EMBL/GenBank/DDBJ databases">
        <title>Genome sequencing of novel species.</title>
        <authorList>
            <person name="Heo J."/>
            <person name="Kim S.-J."/>
            <person name="Kim J.-S."/>
            <person name="Hong S.-B."/>
            <person name="Kwon S.-W."/>
        </authorList>
    </citation>
    <scope>NUCLEOTIDE SEQUENCE [LARGE SCALE GENOMIC DNA]</scope>
    <source>
        <strain evidence="8 9">MFER-1</strain>
    </source>
</reference>
<dbReference type="AlphaFoldDB" id="A0A7Z2VKR5"/>
<dbReference type="Gene3D" id="1.20.1250.20">
    <property type="entry name" value="MFS general substrate transporter like domains"/>
    <property type="match status" value="1"/>
</dbReference>
<evidence type="ECO:0000256" key="3">
    <source>
        <dbReference type="ARBA" id="ARBA00022475"/>
    </source>
</evidence>
<feature type="transmembrane region" description="Helical" evidence="7">
    <location>
        <begin position="323"/>
        <end position="344"/>
    </location>
</feature>
<dbReference type="PANTHER" id="PTHR43266:SF2">
    <property type="entry name" value="MAJOR FACILITATOR SUPERFAMILY (MFS) PROFILE DOMAIN-CONTAINING PROTEIN"/>
    <property type="match status" value="1"/>
</dbReference>
<evidence type="ECO:0000256" key="6">
    <source>
        <dbReference type="ARBA" id="ARBA00023136"/>
    </source>
</evidence>
<dbReference type="EMBL" id="CP051680">
    <property type="protein sequence ID" value="QJD84600.1"/>
    <property type="molecule type" value="Genomic_DNA"/>
</dbReference>
<dbReference type="GO" id="GO:0005886">
    <property type="term" value="C:plasma membrane"/>
    <property type="evidence" value="ECO:0007669"/>
    <property type="project" value="UniProtKB-SubCell"/>
</dbReference>
<protein>
    <submittedName>
        <fullName evidence="8">MFS transporter</fullName>
    </submittedName>
</protein>
<name>A0A7Z2VKR5_9BACL</name>
<dbReference type="KEGG" id="cheb:HH215_16380"/>
<evidence type="ECO:0000256" key="2">
    <source>
        <dbReference type="ARBA" id="ARBA00022448"/>
    </source>
</evidence>
<organism evidence="8 9">
    <name type="scientific">Cohnella herbarum</name>
    <dbReference type="NCBI Taxonomy" id="2728023"/>
    <lineage>
        <taxon>Bacteria</taxon>
        <taxon>Bacillati</taxon>
        <taxon>Bacillota</taxon>
        <taxon>Bacilli</taxon>
        <taxon>Bacillales</taxon>
        <taxon>Paenibacillaceae</taxon>
        <taxon>Cohnella</taxon>
    </lineage>
</organism>
<keyword evidence="9" id="KW-1185">Reference proteome</keyword>
<sequence>MQALHPSRSSSSLLRNKIYMRVYSAYAAATFGDWFDTLAIQVLVGYRWQASPLMLALIPIANALPSILLGSFAGVAADRLNKLKLMRICDLLTAALTLLLLLAPNMYWLLPLLMLRASISSLNVPAQQALTRRLVRDDQLLQATSLNGIVNQGSKIAGPLLGGFALTFLSPHWCILLNACFRVISYLLLLTVNNFEAENERKAGDEEQRIPLRKMWQEGWGFILHSRLLLVTMLFGLTGSLAIQMIDFQFTSLFRSVAPNRESLLGWMVAAAGAGAVLIIVAMNKMNRAAGYGWKFGSGYALIGIAVGGLGLLPAGVSVLPVLALGFVLGIGNGLFIVTFNYCLQKETPSHMTGRVFGIQSTILGFVMIGAPLLGGLLVQVAGPSRTFLNMGLAITGIGIAGIVLGKVLWPSTRKAFSRDSAVEQSSF</sequence>
<feature type="transmembrane region" description="Helical" evidence="7">
    <location>
        <begin position="356"/>
        <end position="382"/>
    </location>
</feature>
<proteinExistence type="predicted"/>
<keyword evidence="4 7" id="KW-0812">Transmembrane</keyword>
<evidence type="ECO:0000256" key="1">
    <source>
        <dbReference type="ARBA" id="ARBA00004651"/>
    </source>
</evidence>
<comment type="subcellular location">
    <subcellularLocation>
        <location evidence="1">Cell membrane</location>
        <topology evidence="1">Multi-pass membrane protein</topology>
    </subcellularLocation>
</comment>
<feature type="transmembrane region" description="Helical" evidence="7">
    <location>
        <begin position="170"/>
        <end position="192"/>
    </location>
</feature>
<evidence type="ECO:0000256" key="5">
    <source>
        <dbReference type="ARBA" id="ARBA00022989"/>
    </source>
</evidence>
<keyword evidence="6 7" id="KW-0472">Membrane</keyword>
<evidence type="ECO:0000256" key="4">
    <source>
        <dbReference type="ARBA" id="ARBA00022692"/>
    </source>
</evidence>
<keyword evidence="5 7" id="KW-1133">Transmembrane helix</keyword>
<dbReference type="SUPFAM" id="SSF103473">
    <property type="entry name" value="MFS general substrate transporter"/>
    <property type="match status" value="1"/>
</dbReference>
<keyword evidence="3" id="KW-1003">Cell membrane</keyword>
<evidence type="ECO:0000256" key="7">
    <source>
        <dbReference type="SAM" id="Phobius"/>
    </source>
</evidence>
<dbReference type="RefSeq" id="WP_169280881.1">
    <property type="nucleotide sequence ID" value="NZ_CP051680.1"/>
</dbReference>